<comment type="caution">
    <text evidence="5">The sequence shown here is derived from an EMBL/GenBank/DDBJ whole genome shotgun (WGS) entry which is preliminary data.</text>
</comment>
<dbReference type="InterPro" id="IPR020806">
    <property type="entry name" value="PKS_PP-bd"/>
</dbReference>
<accession>A0ABS5AR85</accession>
<dbReference type="PANTHER" id="PTHR45527">
    <property type="entry name" value="NONRIBOSOMAL PEPTIDE SYNTHETASE"/>
    <property type="match status" value="1"/>
</dbReference>
<dbReference type="Gene3D" id="3.30.559.30">
    <property type="entry name" value="Nonribosomal peptide synthetase, condensation domain"/>
    <property type="match status" value="2"/>
</dbReference>
<dbReference type="SMART" id="SM00823">
    <property type="entry name" value="PKS_PP"/>
    <property type="match status" value="2"/>
</dbReference>
<dbReference type="Pfam" id="PF00501">
    <property type="entry name" value="AMP-binding"/>
    <property type="match status" value="2"/>
</dbReference>
<keyword evidence="2" id="KW-0596">Phosphopantetheine</keyword>
<evidence type="ECO:0000256" key="1">
    <source>
        <dbReference type="ARBA" id="ARBA00001957"/>
    </source>
</evidence>
<dbReference type="CDD" id="cd17643">
    <property type="entry name" value="A_NRPS_Cytc1-like"/>
    <property type="match status" value="1"/>
</dbReference>
<dbReference type="PROSITE" id="PS00455">
    <property type="entry name" value="AMP_BINDING"/>
    <property type="match status" value="2"/>
</dbReference>
<dbReference type="InterPro" id="IPR006162">
    <property type="entry name" value="Ppantetheine_attach_site"/>
</dbReference>
<evidence type="ECO:0000313" key="6">
    <source>
        <dbReference type="Proteomes" id="UP001519363"/>
    </source>
</evidence>
<dbReference type="InterPro" id="IPR001242">
    <property type="entry name" value="Condensation_dom"/>
</dbReference>
<dbReference type="SUPFAM" id="SSF56801">
    <property type="entry name" value="Acetyl-CoA synthetase-like"/>
    <property type="match status" value="2"/>
</dbReference>
<dbReference type="EMBL" id="JAGIOO010000001">
    <property type="protein sequence ID" value="MBP2479070.1"/>
    <property type="molecule type" value="Genomic_DNA"/>
</dbReference>
<dbReference type="Gene3D" id="1.10.1200.10">
    <property type="entry name" value="ACP-like"/>
    <property type="match status" value="2"/>
</dbReference>
<dbReference type="RefSeq" id="WP_209707690.1">
    <property type="nucleotide sequence ID" value="NZ_JAGIOO010000001.1"/>
</dbReference>
<dbReference type="NCBIfam" id="NF003417">
    <property type="entry name" value="PRK04813.1"/>
    <property type="match status" value="2"/>
</dbReference>
<comment type="cofactor">
    <cofactor evidence="1">
        <name>pantetheine 4'-phosphate</name>
        <dbReference type="ChEBI" id="CHEBI:47942"/>
    </cofactor>
</comment>
<protein>
    <submittedName>
        <fullName evidence="5">Amino acid adenylation domain-containing protein</fullName>
    </submittedName>
</protein>
<dbReference type="CDD" id="cd19531">
    <property type="entry name" value="LCL_NRPS-like"/>
    <property type="match status" value="1"/>
</dbReference>
<keyword evidence="3" id="KW-0597">Phosphoprotein</keyword>
<dbReference type="Gene3D" id="3.40.50.1820">
    <property type="entry name" value="alpha/beta hydrolase"/>
    <property type="match status" value="1"/>
</dbReference>
<keyword evidence="6" id="KW-1185">Reference proteome</keyword>
<dbReference type="InterPro" id="IPR023213">
    <property type="entry name" value="CAT-like_dom_sf"/>
</dbReference>
<dbReference type="CDD" id="cd05930">
    <property type="entry name" value="A_NRPS"/>
    <property type="match status" value="1"/>
</dbReference>
<dbReference type="PROSITE" id="PS50075">
    <property type="entry name" value="CARRIER"/>
    <property type="match status" value="2"/>
</dbReference>
<evidence type="ECO:0000313" key="5">
    <source>
        <dbReference type="EMBL" id="MBP2479070.1"/>
    </source>
</evidence>
<dbReference type="Proteomes" id="UP001519363">
    <property type="component" value="Unassembled WGS sequence"/>
</dbReference>
<proteinExistence type="predicted"/>
<dbReference type="InterPro" id="IPR001031">
    <property type="entry name" value="Thioesterase"/>
</dbReference>
<dbReference type="SUPFAM" id="SSF53474">
    <property type="entry name" value="alpha/beta-Hydrolases"/>
    <property type="match status" value="1"/>
</dbReference>
<dbReference type="InterPro" id="IPR029058">
    <property type="entry name" value="AB_hydrolase_fold"/>
</dbReference>
<dbReference type="Gene3D" id="3.30.300.30">
    <property type="match status" value="2"/>
</dbReference>
<gene>
    <name evidence="5" type="ORF">JOF53_007942</name>
</gene>
<dbReference type="Pfam" id="PF00975">
    <property type="entry name" value="Thioesterase"/>
    <property type="match status" value="1"/>
</dbReference>
<name>A0ABS5AR85_9PSEU</name>
<evidence type="ECO:0000259" key="4">
    <source>
        <dbReference type="PROSITE" id="PS50075"/>
    </source>
</evidence>
<evidence type="ECO:0000256" key="2">
    <source>
        <dbReference type="ARBA" id="ARBA00022450"/>
    </source>
</evidence>
<dbReference type="PANTHER" id="PTHR45527:SF14">
    <property type="entry name" value="PLIPASTATIN SYNTHASE SUBUNIT B"/>
    <property type="match status" value="1"/>
</dbReference>
<dbReference type="SUPFAM" id="SSF47336">
    <property type="entry name" value="ACP-like"/>
    <property type="match status" value="2"/>
</dbReference>
<dbReference type="PROSITE" id="PS00012">
    <property type="entry name" value="PHOSPHOPANTETHEINE"/>
    <property type="match status" value="2"/>
</dbReference>
<dbReference type="InterPro" id="IPR000873">
    <property type="entry name" value="AMP-dep_synth/lig_dom"/>
</dbReference>
<feature type="domain" description="Carrier" evidence="4">
    <location>
        <begin position="2035"/>
        <end position="2110"/>
    </location>
</feature>
<dbReference type="Pfam" id="PF13193">
    <property type="entry name" value="AMP-binding_C"/>
    <property type="match status" value="2"/>
</dbReference>
<dbReference type="SUPFAM" id="SSF52777">
    <property type="entry name" value="CoA-dependent acyltransferases"/>
    <property type="match status" value="4"/>
</dbReference>
<dbReference type="Gene3D" id="3.30.559.10">
    <property type="entry name" value="Chloramphenicol acetyltransferase-like domain"/>
    <property type="match status" value="2"/>
</dbReference>
<dbReference type="InterPro" id="IPR010071">
    <property type="entry name" value="AA_adenyl_dom"/>
</dbReference>
<evidence type="ECO:0000256" key="3">
    <source>
        <dbReference type="ARBA" id="ARBA00022553"/>
    </source>
</evidence>
<sequence length="2395" mass="260405">MSTSSISRAELLQRRLRGLGAARAEDGITPVARDGALPLSSAQRRLWVLEAIQPGGTEYLMPLRLRLRGEVDTVALRAALDQLVARHEILRTRYTTVDGEPAQVIDPPAPIAWQERHATAEEAEALIAADGERPIDIATEHPIRALLVRLAEDDRILLLTTHHIAADGWSESVLLSEVDSLYATTAAGMPPALPPVPVQYADYAAWQNRRQSGEALEKQLAHWRETLRDLTPLALPTDRPRGPVRDPRGATETFTLPAPLVEPVLALGRTHGATPFMVLLAAFQLLLGRYGNQHDVVVGSPVAGRDRAETQSLIGLFANTVVLRTDLSGDPSFTELLARVRETALTAYSYQHTPFERIVDDLAPERDPSRNPIFQVVFQLTSGTPTQLHGLSAEQEPVAWSAAKFDLGLALAAQPDGSLTGQLEYATALFDAATIRRMIGHLTQLLGSIGTTPDAPATTLAYLTAPERELALGTWAGLGRRQAVADTVPEVFEAQVRRDPDAIAVRHRGESLTYGELNARANRLAHALHERGVRPGDLVGVCLERGADLVTALLGVLKAGAGYLPLDPAAPRDRLAYLVEDAAVDVVIGDRGLAVHQPGQPDTNPAPAARPDDLAYVIYTSGSTGRPKGVQVTHANVLRLLRSCEPDFGFGPTDVWTLFHSYAFDFSVWELWGPLLHGGRAVVVPYEVSRSPQDFLDLLVGEGVTVLNQTPSAFRGLVEAVTLADLPADALSLRTVVFGGEALDVGELAPWFARFGDQRPELVNMYGITETTVHVTYRPVRRADLAEARSPVGVPLRDLRLYVLDEHLNPVPAGVPGQLYVSGPGLARGYLGRPGLTADRFLPDPYGLAPGERMYRTGDLARRRADGDLEFLGRADDQVKIRGHRIEPGEIEAALTAHPCVDKSVVLAREERLVAYLTPAPGQDLDLLALREHLGSTLPAYMVPALFVPLETFPLTVNGKVDKKALPDPDGHLDLATERTAPRNPVEQIIAETWAEVLGAPEVGVHDNFFALGGDSIRAIRVVGALRPRGIALTVQNLLVHQTVAGLARFTETSTAPEASAEEQRVDAFALLSPADRAAVPAGVVDAYPMSMVQAAMVYQMLADTDENPYHNITLLPITDDGPFDLAALRAAAARLGQRHEILRTSFDLRAFSEPLQLVHATGAIEVGYTDLREHPEPLAAIQAFTDDTRAHPFDVTRAPMLRFHAHQTAEDRWTFSFIECHAILDGWSHHSLITELMADYRATRDGKPVPAQTTHSVRFADYVARERESLAGGDRTFWQDRLAGFDRVELPEAWGADPAAGEKPYKIGVPTGDLEPGLRRLAATAGVSLKSVLFTAHLKVLATISGSRRFHTGLVCNGRLETEGGEQVRGMHLNTVPLGVHLTGATWTDLVRQVFNEEVAVWPHRRFPLPEMQRAWGGGATLVETAFTYLDFHVLDARHIESSGVVDVSPNEFALDVWTFPGALFLSAQPHRISRANGQRLAAMYRRVLELMAADPAGSADNPGLSQEEVERLLSFADGESVAYPELCLHELFEQQVRRTPAADALRLPDGSTVDYRTLNERANRIARQLRALGVGQETRVGLLLRRGLDLVASMLGVLKAGAAYLPLDPTHPARRLTGLLAETGAPVVIAQPETEHLLTGTAAQVLHLGALAEFPAEDLGVTASPDSLAYIIYTSGSTGAPKGVMIEHRNLVNYVLWCHAAYTPLRGTGSPLYSSVAFDLPVTSVYPALLSGQPVTITEDDGTPNIDALVSALEEGGFGLLKLTPSHLAVLNRALSPEGVRRATGRIIAGGEELVRDMVSAWAEHAPDTVVDNEYGPTETTVGCSWLEGRPGDLAEGVLPIGKPIANTVMRVLDENLALTPVGVIGELYIGGAQVARGYVARPDLTAAKFVPDPYGLPGERLYRTGDLARYREDGVLEFAGRVDHQVKIRGYRIELGEIEAALHRQVPLQDVIVRVHTGPGGDKDLLAYLVPAEGTTLDLAALPSKLAEVLPEYLVPQAFLELDELPLTANGKVDTARLPQPEAARTSTAYVAPRDSVENVLARAWAEALGRGRIGVHDSFTELGGHSLSVMRIIVKLREEHGIRLTFRDFYERRTIAELARVVQAPVDEVSEVDGLDAVVWLRATGSRPPLFCVHPGSAHWFAQLAEHLDPDQPVAAFEWPGLSRTVPAPESVHQIAAVNLAQLRRLQPEGPYRLLGWCGGSQITSEMVRTLRAEGEQVVFMLLDPALDSNDRENMHEFMARFRAAEKLLADLATAAEEDVPGIQAQAVEVLEKIVDDGRIDPPVPGEQFWSSRVRVWRELLQTRMDYRHEAVPGELHLIAGDELAAGEHEVAVGVAFADYTRRWAELAGELRVHRVAGNHLGVLRAPHVALVARVLTRLMETPEDAGKVVD</sequence>
<dbReference type="NCBIfam" id="TIGR01733">
    <property type="entry name" value="AA-adenyl-dom"/>
    <property type="match status" value="2"/>
</dbReference>
<feature type="domain" description="Carrier" evidence="4">
    <location>
        <begin position="981"/>
        <end position="1055"/>
    </location>
</feature>
<organism evidence="5 6">
    <name type="scientific">Crossiella equi</name>
    <dbReference type="NCBI Taxonomy" id="130796"/>
    <lineage>
        <taxon>Bacteria</taxon>
        <taxon>Bacillati</taxon>
        <taxon>Actinomycetota</taxon>
        <taxon>Actinomycetes</taxon>
        <taxon>Pseudonocardiales</taxon>
        <taxon>Pseudonocardiaceae</taxon>
        <taxon>Crossiella</taxon>
    </lineage>
</organism>
<dbReference type="Gene3D" id="3.40.50.12780">
    <property type="entry name" value="N-terminal domain of ligase-like"/>
    <property type="match status" value="2"/>
</dbReference>
<dbReference type="Pfam" id="PF00550">
    <property type="entry name" value="PP-binding"/>
    <property type="match status" value="2"/>
</dbReference>
<dbReference type="InterPro" id="IPR036736">
    <property type="entry name" value="ACP-like_sf"/>
</dbReference>
<dbReference type="Pfam" id="PF00668">
    <property type="entry name" value="Condensation"/>
    <property type="match status" value="2"/>
</dbReference>
<dbReference type="InterPro" id="IPR020845">
    <property type="entry name" value="AMP-binding_CS"/>
</dbReference>
<dbReference type="InterPro" id="IPR009081">
    <property type="entry name" value="PP-bd_ACP"/>
</dbReference>
<reference evidence="5 6" key="1">
    <citation type="submission" date="2021-03" db="EMBL/GenBank/DDBJ databases">
        <title>Sequencing the genomes of 1000 actinobacteria strains.</title>
        <authorList>
            <person name="Klenk H.-P."/>
        </authorList>
    </citation>
    <scope>NUCLEOTIDE SEQUENCE [LARGE SCALE GENOMIC DNA]</scope>
    <source>
        <strain evidence="5 6">DSM 44580</strain>
    </source>
</reference>
<dbReference type="InterPro" id="IPR045851">
    <property type="entry name" value="AMP-bd_C_sf"/>
</dbReference>
<dbReference type="InterPro" id="IPR042099">
    <property type="entry name" value="ANL_N_sf"/>
</dbReference>
<dbReference type="InterPro" id="IPR025110">
    <property type="entry name" value="AMP-bd_C"/>
</dbReference>